<accession>A0A1G7FLG3</accession>
<dbReference type="STRING" id="227084.SAMN05421855_102619"/>
<evidence type="ECO:0000313" key="2">
    <source>
        <dbReference type="Proteomes" id="UP000199321"/>
    </source>
</evidence>
<gene>
    <name evidence="1" type="ORF">SAMN05421855_102619</name>
</gene>
<protein>
    <submittedName>
        <fullName evidence="1">Uncharacterized protein</fullName>
    </submittedName>
</protein>
<dbReference type="RefSeq" id="WP_093143371.1">
    <property type="nucleotide sequence ID" value="NZ_BMWO01000002.1"/>
</dbReference>
<name>A0A1G7FLG3_9FLAO</name>
<proteinExistence type="predicted"/>
<dbReference type="EMBL" id="FNBA01000002">
    <property type="protein sequence ID" value="SDE76495.1"/>
    <property type="molecule type" value="Genomic_DNA"/>
</dbReference>
<dbReference type="Proteomes" id="UP000199321">
    <property type="component" value="Unassembled WGS sequence"/>
</dbReference>
<keyword evidence="2" id="KW-1185">Reference proteome</keyword>
<evidence type="ECO:0000313" key="1">
    <source>
        <dbReference type="EMBL" id="SDE76495.1"/>
    </source>
</evidence>
<sequence length="78" mass="8981">MPFISLERESKTDRTLPSEEIFRIEGVNTATDVFTSLTTTVPFGSGRDVIDTTNYIYYLELFMCANCDFREITILEEL</sequence>
<organism evidence="1 2">
    <name type="scientific">Ulvibacter litoralis</name>
    <dbReference type="NCBI Taxonomy" id="227084"/>
    <lineage>
        <taxon>Bacteria</taxon>
        <taxon>Pseudomonadati</taxon>
        <taxon>Bacteroidota</taxon>
        <taxon>Flavobacteriia</taxon>
        <taxon>Flavobacteriales</taxon>
        <taxon>Flavobacteriaceae</taxon>
        <taxon>Ulvibacter</taxon>
    </lineage>
</organism>
<dbReference type="AlphaFoldDB" id="A0A1G7FLG3"/>
<reference evidence="1 2" key="1">
    <citation type="submission" date="2016-10" db="EMBL/GenBank/DDBJ databases">
        <authorList>
            <person name="de Groot N.N."/>
        </authorList>
    </citation>
    <scope>NUCLEOTIDE SEQUENCE [LARGE SCALE GENOMIC DNA]</scope>
    <source>
        <strain evidence="1 2">DSM 16195</strain>
    </source>
</reference>